<dbReference type="Pfam" id="PF01120">
    <property type="entry name" value="Alpha_L_fucos"/>
    <property type="match status" value="1"/>
</dbReference>
<name>A0A1G6LAZ9_NIADE</name>
<dbReference type="Gene3D" id="3.20.20.80">
    <property type="entry name" value="Glycosidases"/>
    <property type="match status" value="1"/>
</dbReference>
<keyword evidence="4 7" id="KW-0732">Signal</keyword>
<dbReference type="InterPro" id="IPR000933">
    <property type="entry name" value="Glyco_hydro_29"/>
</dbReference>
<dbReference type="SUPFAM" id="SSF51445">
    <property type="entry name" value="(Trans)glycosidases"/>
    <property type="match status" value="1"/>
</dbReference>
<dbReference type="AlphaFoldDB" id="A0A1G6LAZ9"/>
<evidence type="ECO:0000256" key="7">
    <source>
        <dbReference type="SAM" id="SignalP"/>
    </source>
</evidence>
<organism evidence="9 10">
    <name type="scientific">Niabella drilacis (strain DSM 25811 / CCM 8410 / CCUG 62505 / LMG 26954 / E90)</name>
    <dbReference type="NCBI Taxonomy" id="1285928"/>
    <lineage>
        <taxon>Bacteria</taxon>
        <taxon>Pseudomonadati</taxon>
        <taxon>Bacteroidota</taxon>
        <taxon>Chitinophagia</taxon>
        <taxon>Chitinophagales</taxon>
        <taxon>Chitinophagaceae</taxon>
        <taxon>Niabella</taxon>
    </lineage>
</organism>
<evidence type="ECO:0000256" key="3">
    <source>
        <dbReference type="ARBA" id="ARBA00012662"/>
    </source>
</evidence>
<dbReference type="Gene3D" id="2.60.40.1180">
    <property type="entry name" value="Golgi alpha-mannosidase II"/>
    <property type="match status" value="1"/>
</dbReference>
<dbReference type="GO" id="GO:0005764">
    <property type="term" value="C:lysosome"/>
    <property type="evidence" value="ECO:0007669"/>
    <property type="project" value="TreeGrafter"/>
</dbReference>
<dbReference type="InterPro" id="IPR013780">
    <property type="entry name" value="Glyco_hydro_b"/>
</dbReference>
<dbReference type="OrthoDB" id="107551at2"/>
<reference evidence="10" key="1">
    <citation type="submission" date="2016-10" db="EMBL/GenBank/DDBJ databases">
        <authorList>
            <person name="Varghese N."/>
            <person name="Submissions S."/>
        </authorList>
    </citation>
    <scope>NUCLEOTIDE SEQUENCE [LARGE SCALE GENOMIC DNA]</scope>
    <source>
        <strain evidence="10">DSM 25811 / CCM 8410 / LMG 26954 / E90</strain>
    </source>
</reference>
<evidence type="ECO:0000256" key="6">
    <source>
        <dbReference type="ARBA" id="ARBA00023295"/>
    </source>
</evidence>
<evidence type="ECO:0000313" key="9">
    <source>
        <dbReference type="EMBL" id="SDC39766.1"/>
    </source>
</evidence>
<dbReference type="PANTHER" id="PTHR10030:SF37">
    <property type="entry name" value="ALPHA-L-FUCOSIDASE-RELATED"/>
    <property type="match status" value="1"/>
</dbReference>
<dbReference type="EMBL" id="FMZO01000002">
    <property type="protein sequence ID" value="SDC39766.1"/>
    <property type="molecule type" value="Genomic_DNA"/>
</dbReference>
<gene>
    <name evidence="9" type="ORF">SAMN04487894_102266</name>
</gene>
<dbReference type="EC" id="3.2.1.51" evidence="3"/>
<dbReference type="PRINTS" id="PR00741">
    <property type="entry name" value="GLHYDRLASE29"/>
</dbReference>
<proteinExistence type="inferred from homology"/>
<evidence type="ECO:0000256" key="4">
    <source>
        <dbReference type="ARBA" id="ARBA00022729"/>
    </source>
</evidence>
<keyword evidence="5" id="KW-0378">Hydrolase</keyword>
<accession>A0A1G6LAZ9</accession>
<feature type="chain" id="PRO_5011517393" description="alpha-L-fucosidase" evidence="7">
    <location>
        <begin position="21"/>
        <end position="598"/>
    </location>
</feature>
<dbReference type="InterPro" id="IPR016286">
    <property type="entry name" value="FUC_metazoa-typ"/>
</dbReference>
<feature type="domain" description="Glycoside hydrolase family 29 N-terminal" evidence="8">
    <location>
        <begin position="25"/>
        <end position="347"/>
    </location>
</feature>
<dbReference type="InterPro" id="IPR017853">
    <property type="entry name" value="GH"/>
</dbReference>
<evidence type="ECO:0000256" key="5">
    <source>
        <dbReference type="ARBA" id="ARBA00022801"/>
    </source>
</evidence>
<dbReference type="RefSeq" id="WP_090388888.1">
    <property type="nucleotide sequence ID" value="NZ_FMZO01000002.1"/>
</dbReference>
<dbReference type="GO" id="GO:0004560">
    <property type="term" value="F:alpha-L-fucosidase activity"/>
    <property type="evidence" value="ECO:0007669"/>
    <property type="project" value="InterPro"/>
</dbReference>
<protein>
    <recommendedName>
        <fullName evidence="3">alpha-L-fucosidase</fullName>
        <ecNumber evidence="3">3.2.1.51</ecNumber>
    </recommendedName>
</protein>
<dbReference type="PANTHER" id="PTHR10030">
    <property type="entry name" value="ALPHA-L-FUCOSIDASE"/>
    <property type="match status" value="1"/>
</dbReference>
<keyword evidence="6" id="KW-0326">Glycosidase</keyword>
<evidence type="ECO:0000256" key="2">
    <source>
        <dbReference type="ARBA" id="ARBA00007951"/>
    </source>
</evidence>
<evidence type="ECO:0000259" key="8">
    <source>
        <dbReference type="Pfam" id="PF01120"/>
    </source>
</evidence>
<feature type="signal peptide" evidence="7">
    <location>
        <begin position="1"/>
        <end position="20"/>
    </location>
</feature>
<evidence type="ECO:0000256" key="1">
    <source>
        <dbReference type="ARBA" id="ARBA00004071"/>
    </source>
</evidence>
<dbReference type="GO" id="GO:0016139">
    <property type="term" value="P:glycoside catabolic process"/>
    <property type="evidence" value="ECO:0007669"/>
    <property type="project" value="TreeGrafter"/>
</dbReference>
<comment type="function">
    <text evidence="1">Alpha-L-fucosidase is responsible for hydrolyzing the alpha-1,6-linked fucose joined to the reducing-end N-acetylglucosamine of the carbohydrate moieties of glycoproteins.</text>
</comment>
<dbReference type="InterPro" id="IPR057739">
    <property type="entry name" value="Glyco_hydro_29_N"/>
</dbReference>
<dbReference type="GO" id="GO:0006004">
    <property type="term" value="P:fucose metabolic process"/>
    <property type="evidence" value="ECO:0007669"/>
    <property type="project" value="InterPro"/>
</dbReference>
<dbReference type="SMART" id="SM00812">
    <property type="entry name" value="Alpha_L_fucos"/>
    <property type="match status" value="1"/>
</dbReference>
<dbReference type="Gene3D" id="2.60.120.260">
    <property type="entry name" value="Galactose-binding domain-like"/>
    <property type="match status" value="1"/>
</dbReference>
<comment type="similarity">
    <text evidence="2">Belongs to the glycosyl hydrolase 29 family.</text>
</comment>
<dbReference type="Proteomes" id="UP000198757">
    <property type="component" value="Unassembled WGS sequence"/>
</dbReference>
<evidence type="ECO:0000313" key="10">
    <source>
        <dbReference type="Proteomes" id="UP000198757"/>
    </source>
</evidence>
<dbReference type="STRING" id="1285928.SAMN04487894_102266"/>
<sequence>MKLKIVFLLGMVVAAVTLHAQPGTAEPKTKWFTDARFGMFIHWGLYSAAEGMWKGERLRYSNNYAEWIRYRNRISKEEYGTLAKRFDWSRINPEEWVLLAKKAGMKYITITSKHHDGVALWNSKVSDYNLTKLSGTNRDVIKELAAACKKHGIKLGFYYSHWVDWDHPYGWDHNKELTGIRDEDYNKYWQEKVIPQLRELLTNYGDIAMFWFDMWMGYDKTVVKKEQLDQVVRLIRTLQPNCLINSRIGLPASDPGVDFESKGDNEFGSVYTAHPWETSGTIAHSWGYYGQENEWKSTSQLLQSLIGNVSLNGDFTLNIGPRADGSVPYEGVRRLEDMGRWLSRNGEAIYGCTGLELRAGQHDWGRITTKTVKNKQLVYLHVYNWPLDKVLRVSGILSRPEKAELITASGKRPLRFTQNGPLTHIQLPAAAADPFVSVVVLQYPEPVTLDGEMVPESTFGGFALTATNVWEHPPGFKLARYDGLRPTRLVVDREGTLAWEVYIPQAGNYQVDLSYHNHSKESVGIEVLVSGQHLEQQLKPSGTVVAEPHSSYTDEFADTRLGQLHFPKAGFYQVSFKTASGTMGPLYFNRIWISNTAQ</sequence>
<keyword evidence="10" id="KW-1185">Reference proteome</keyword>